<dbReference type="GO" id="GO:0004042">
    <property type="term" value="F:L-glutamate N-acetyltransferase activity"/>
    <property type="evidence" value="ECO:0007669"/>
    <property type="project" value="UniProtKB-UniRule"/>
</dbReference>
<feature type="site" description="Involved in the stabilization of negative charge on the oxyanion by the formation of the oxyanion hole" evidence="6">
    <location>
        <position position="135"/>
    </location>
</feature>
<dbReference type="STRING" id="869211.Spith_1742"/>
<name>G0GBZ1_WINT7</name>
<comment type="similarity">
    <text evidence="1 6">Belongs to the ArgJ family.</text>
</comment>
<feature type="binding site" evidence="6">
    <location>
        <position position="429"/>
    </location>
    <ligand>
        <name>substrate</name>
    </ligand>
</feature>
<comment type="pathway">
    <text evidence="6">Amino-acid biosynthesis; L-arginine biosynthesis; L-ornithine and N-acetyl-L-glutamate from L-glutamate and N(2)-acetyl-L-ornithine (cyclic): step 1/1.</text>
</comment>
<keyword evidence="8" id="KW-1185">Reference proteome</keyword>
<dbReference type="OrthoDB" id="9804242at2"/>
<comment type="subcellular location">
    <subcellularLocation>
        <location evidence="6">Cytoplasm</location>
    </subcellularLocation>
</comment>
<feature type="chain" id="PRO_5023216479" description="Arginine biosynthesis bifunctional protein ArgJ alpha chain" evidence="6">
    <location>
        <begin position="1"/>
        <end position="203"/>
    </location>
</feature>
<dbReference type="HOGENOM" id="CLU_027172_1_0_12"/>
<dbReference type="PANTHER" id="PTHR23100">
    <property type="entry name" value="ARGININE BIOSYNTHESIS BIFUNCTIONAL PROTEIN ARGJ"/>
    <property type="match status" value="1"/>
</dbReference>
<protein>
    <recommendedName>
        <fullName evidence="6">Arginine biosynthesis bifunctional protein ArgJ</fullName>
    </recommendedName>
    <domain>
        <recommendedName>
            <fullName evidence="6">Glutamate N-acetyltransferase</fullName>
            <ecNumber evidence="6">2.3.1.35</ecNumber>
        </recommendedName>
        <alternativeName>
            <fullName evidence="6">Ornithine acetyltransferase</fullName>
            <shortName evidence="6">OATase</shortName>
        </alternativeName>
        <alternativeName>
            <fullName evidence="6">Ornithine transacetylase</fullName>
        </alternativeName>
    </domain>
    <domain>
        <recommendedName>
            <fullName evidence="6">Amino-acid acetyltransferase</fullName>
            <ecNumber evidence="6">2.3.1.1</ecNumber>
        </recommendedName>
        <alternativeName>
            <fullName evidence="6">N-acetylglutamate synthase</fullName>
            <shortName evidence="6">AGSase</shortName>
        </alternativeName>
    </domain>
    <component>
        <recommendedName>
            <fullName evidence="6">Arginine biosynthesis bifunctional protein ArgJ alpha chain</fullName>
        </recommendedName>
    </component>
    <component>
        <recommendedName>
            <fullName evidence="6">Arginine biosynthesis bifunctional protein ArgJ beta chain</fullName>
        </recommendedName>
    </component>
</protein>
<feature type="site" description="Cleavage; by autolysis" evidence="6">
    <location>
        <begin position="203"/>
        <end position="204"/>
    </location>
</feature>
<evidence type="ECO:0000313" key="8">
    <source>
        <dbReference type="Proteomes" id="UP000007254"/>
    </source>
</evidence>
<feature type="binding site" evidence="6">
    <location>
        <position position="283"/>
    </location>
    <ligand>
        <name>substrate</name>
    </ligand>
</feature>
<dbReference type="Pfam" id="PF01960">
    <property type="entry name" value="ArgJ"/>
    <property type="match status" value="1"/>
</dbReference>
<feature type="site" description="Involved in the stabilization of negative charge on the oxyanion by the formation of the oxyanion hole" evidence="6">
    <location>
        <position position="134"/>
    </location>
</feature>
<dbReference type="RefSeq" id="WP_014625331.1">
    <property type="nucleotide sequence ID" value="NC_017583.1"/>
</dbReference>
<dbReference type="GO" id="GO:0006592">
    <property type="term" value="P:ornithine biosynthetic process"/>
    <property type="evidence" value="ECO:0007669"/>
    <property type="project" value="TreeGrafter"/>
</dbReference>
<accession>G0GBZ1</accession>
<keyword evidence="6" id="KW-0028">Amino-acid biosynthesis</keyword>
<dbReference type="AlphaFoldDB" id="G0GBZ1"/>
<evidence type="ECO:0000256" key="3">
    <source>
        <dbReference type="ARBA" id="ARBA00022679"/>
    </source>
</evidence>
<comment type="function">
    <text evidence="6">Catalyzes two activities which are involved in the cyclic version of arginine biosynthesis: the synthesis of N-acetylglutamate from glutamate and acetyl-CoA as the acetyl donor, and of ornithine by transacetylation between N(2)-acetylornithine and glutamate.</text>
</comment>
<dbReference type="EMBL" id="CP002903">
    <property type="protein sequence ID" value="AEJ62002.1"/>
    <property type="molecule type" value="Genomic_DNA"/>
</dbReference>
<organism evidence="7 8">
    <name type="scientific">Winmispira thermophila (strain ATCC 700085 / DSM 6578 / Z-1203)</name>
    <name type="common">Spirochaeta thermophila</name>
    <dbReference type="NCBI Taxonomy" id="869211"/>
    <lineage>
        <taxon>Bacteria</taxon>
        <taxon>Pseudomonadati</taxon>
        <taxon>Spirochaetota</taxon>
        <taxon>Spirochaetia</taxon>
        <taxon>Winmispirales</taxon>
        <taxon>Winmispiraceae</taxon>
        <taxon>Winmispira</taxon>
    </lineage>
</organism>
<sequence>MDRWWRDLVFSSKEEYEGFCRRYAQLPEGVRASTVRFGFAPVERPDRQLLMDLSLVVLDEPTVRWAARFTSSAFPGVPVRIGRAMQGRPIQGFVINNRIANVGTAHGEEYALRVRERVGEAVGIDPGLLVPSSTGIIGWELPVERMCEEVEGLVRGVGSADGLALARAIMTTDAYPKLCGVQVGEGMVWGMAKGAGMIEPHLATMLVFLFTDVEVDQDVLDGVLGEVVDRTFNCISVDGDQSTSDSVFLVSTARKGRVEEGVFREALERVCGFLAEQVVRNGEGTGHVVRVEVRGWDDETARGVGKAVVNSPLFKTAIAGCDPNVGRVLAAAGAWLGRRGVRLQPEGLRVWMADHLVFEKGRFLLDREKEVLLSSYLRATAVEPSGKVFPPHQRLVDVRLEYDEGDGRAVVLGSDLTVEYVHINADYRS</sequence>
<feature type="binding site" evidence="6">
    <location>
        <position position="171"/>
    </location>
    <ligand>
        <name>substrate</name>
    </ligand>
</feature>
<dbReference type="HAMAP" id="MF_01106">
    <property type="entry name" value="ArgJ"/>
    <property type="match status" value="1"/>
</dbReference>
<dbReference type="GO" id="GO:0005737">
    <property type="term" value="C:cytoplasm"/>
    <property type="evidence" value="ECO:0007669"/>
    <property type="project" value="UniProtKB-SubCell"/>
</dbReference>
<dbReference type="InterPro" id="IPR042195">
    <property type="entry name" value="ArgJ_beta_C"/>
</dbReference>
<dbReference type="EC" id="2.3.1.1" evidence="6"/>
<evidence type="ECO:0000313" key="7">
    <source>
        <dbReference type="EMBL" id="AEJ62002.1"/>
    </source>
</evidence>
<evidence type="ECO:0000256" key="4">
    <source>
        <dbReference type="ARBA" id="ARBA00022813"/>
    </source>
</evidence>
<dbReference type="InterPro" id="IPR016117">
    <property type="entry name" value="ArgJ-like_dom_sf"/>
</dbReference>
<comment type="catalytic activity">
    <reaction evidence="6">
        <text>L-glutamate + acetyl-CoA = N-acetyl-L-glutamate + CoA + H(+)</text>
        <dbReference type="Rhea" id="RHEA:24292"/>
        <dbReference type="ChEBI" id="CHEBI:15378"/>
        <dbReference type="ChEBI" id="CHEBI:29985"/>
        <dbReference type="ChEBI" id="CHEBI:44337"/>
        <dbReference type="ChEBI" id="CHEBI:57287"/>
        <dbReference type="ChEBI" id="CHEBI:57288"/>
        <dbReference type="EC" id="2.3.1.1"/>
    </reaction>
</comment>
<dbReference type="CDD" id="cd02152">
    <property type="entry name" value="OAT"/>
    <property type="match status" value="1"/>
</dbReference>
<dbReference type="InterPro" id="IPR002813">
    <property type="entry name" value="Arg_biosynth_ArgJ"/>
</dbReference>
<keyword evidence="6" id="KW-0963">Cytoplasm</keyword>
<dbReference type="Gene3D" id="3.10.20.340">
    <property type="entry name" value="ArgJ beta chain, C-terminal domain"/>
    <property type="match status" value="1"/>
</dbReference>
<keyword evidence="5 6" id="KW-0012">Acyltransferase</keyword>
<feature type="chain" id="PRO_5023216480" description="Arginine biosynthesis bifunctional protein ArgJ beta chain" evidence="6">
    <location>
        <begin position="204"/>
        <end position="429"/>
    </location>
</feature>
<dbReference type="KEGG" id="stq:Spith_1742"/>
<reference evidence="7 8" key="1">
    <citation type="submission" date="2011-06" db="EMBL/GenBank/DDBJ databases">
        <title>The complete genome of Spirochaeta thermophila DSM 6578.</title>
        <authorList>
            <consortium name="US DOE Joint Genome Institute (JGI-PGF)"/>
            <person name="Lucas S."/>
            <person name="Lapidus A."/>
            <person name="Bruce D."/>
            <person name="Goodwin L."/>
            <person name="Pitluck S."/>
            <person name="Peters L."/>
            <person name="Kyrpides N."/>
            <person name="Mavromatis K."/>
            <person name="Ivanova N."/>
            <person name="Mikailova N."/>
            <person name="Pagani I."/>
            <person name="Chertkov O."/>
            <person name="Detter J.C."/>
            <person name="Tapia R."/>
            <person name="Han C."/>
            <person name="Land M."/>
            <person name="Hauser L."/>
            <person name="Markowitz V."/>
            <person name="Cheng J.-F."/>
            <person name="Hugenholtz P."/>
            <person name="Woyke T."/>
            <person name="Wu D."/>
            <person name="Spring S."/>
            <person name="Merkhoffer B."/>
            <person name="Schneider S."/>
            <person name="Klenk H.-P."/>
            <person name="Eisen J.A."/>
        </authorList>
    </citation>
    <scope>NUCLEOTIDE SEQUENCE [LARGE SCALE GENOMIC DNA]</scope>
    <source>
        <strain evidence="8">ATCC 700085 / DSM 6578 / Z-1203</strain>
    </source>
</reference>
<keyword evidence="3 6" id="KW-0808">Transferase</keyword>
<dbReference type="GO" id="GO:0004358">
    <property type="term" value="F:L-glutamate N-acetyltransferase activity, acting on acetyl-L-ornithine as donor"/>
    <property type="evidence" value="ECO:0007669"/>
    <property type="project" value="UniProtKB-UniRule"/>
</dbReference>
<dbReference type="Proteomes" id="UP000007254">
    <property type="component" value="Chromosome"/>
</dbReference>
<evidence type="ECO:0000256" key="5">
    <source>
        <dbReference type="ARBA" id="ARBA00023315"/>
    </source>
</evidence>
<gene>
    <name evidence="6" type="primary">argJ</name>
    <name evidence="7" type="ordered locus">Spith_1742</name>
</gene>
<keyword evidence="6" id="KW-0511">Multifunctional enzyme</keyword>
<evidence type="ECO:0000256" key="2">
    <source>
        <dbReference type="ARBA" id="ARBA00011475"/>
    </source>
</evidence>
<feature type="binding site" evidence="6">
    <location>
        <position position="193"/>
    </location>
    <ligand>
        <name>substrate</name>
    </ligand>
</feature>
<comment type="subunit">
    <text evidence="2 6">Heterotetramer of two alpha and two beta chains.</text>
</comment>
<dbReference type="Gene3D" id="3.60.70.12">
    <property type="entry name" value="L-amino peptidase D-ALA esterase/amidase"/>
    <property type="match status" value="1"/>
</dbReference>
<comment type="pathway">
    <text evidence="6">Amino-acid biosynthesis; L-arginine biosynthesis; N(2)-acetyl-L-ornithine from L-glutamate: step 1/4.</text>
</comment>
<proteinExistence type="inferred from homology"/>
<comment type="catalytic activity">
    <reaction evidence="6">
        <text>N(2)-acetyl-L-ornithine + L-glutamate = N-acetyl-L-glutamate + L-ornithine</text>
        <dbReference type="Rhea" id="RHEA:15349"/>
        <dbReference type="ChEBI" id="CHEBI:29985"/>
        <dbReference type="ChEBI" id="CHEBI:44337"/>
        <dbReference type="ChEBI" id="CHEBI:46911"/>
        <dbReference type="ChEBI" id="CHEBI:57805"/>
        <dbReference type="EC" id="2.3.1.35"/>
    </reaction>
</comment>
<feature type="binding site" evidence="6">
    <location>
        <position position="204"/>
    </location>
    <ligand>
        <name>substrate</name>
    </ligand>
</feature>
<dbReference type="EC" id="2.3.1.35" evidence="6"/>
<keyword evidence="4 6" id="KW-0068">Autocatalytic cleavage</keyword>
<dbReference type="PANTHER" id="PTHR23100:SF0">
    <property type="entry name" value="ARGININE BIOSYNTHESIS BIFUNCTIONAL PROTEIN ARGJ, MITOCHONDRIAL"/>
    <property type="match status" value="1"/>
</dbReference>
<evidence type="ECO:0000256" key="6">
    <source>
        <dbReference type="HAMAP-Rule" id="MF_01106"/>
    </source>
</evidence>
<dbReference type="SUPFAM" id="SSF56266">
    <property type="entry name" value="DmpA/ArgJ-like"/>
    <property type="match status" value="1"/>
</dbReference>
<evidence type="ECO:0000256" key="1">
    <source>
        <dbReference type="ARBA" id="ARBA00006774"/>
    </source>
</evidence>
<keyword evidence="6" id="KW-0055">Arginine biosynthesis</keyword>
<dbReference type="GO" id="GO:0006526">
    <property type="term" value="P:L-arginine biosynthetic process"/>
    <property type="evidence" value="ECO:0007669"/>
    <property type="project" value="UniProtKB-UniRule"/>
</dbReference>
<dbReference type="UniPathway" id="UPA00068">
    <property type="reaction ID" value="UER00106"/>
</dbReference>
<feature type="binding site" evidence="6">
    <location>
        <position position="424"/>
    </location>
    <ligand>
        <name>substrate</name>
    </ligand>
</feature>
<feature type="active site" description="Nucleophile" evidence="6">
    <location>
        <position position="204"/>
    </location>
</feature>